<reference evidence="1 2" key="1">
    <citation type="submission" date="2019-07" db="EMBL/GenBank/DDBJ databases">
        <title>Shewanella sp. YLB-06 whole genomic sequence.</title>
        <authorList>
            <person name="Yu L."/>
        </authorList>
    </citation>
    <scope>NUCLEOTIDE SEQUENCE [LARGE SCALE GENOMIC DNA]</scope>
    <source>
        <strain evidence="1 2">YLB-06</strain>
    </source>
</reference>
<evidence type="ECO:0000313" key="1">
    <source>
        <dbReference type="EMBL" id="QDO85635.1"/>
    </source>
</evidence>
<accession>A0ABX5X2Q8</accession>
<name>A0ABX5X2Q8_9GAMM</name>
<gene>
    <name evidence="1" type="ORF">FM037_23190</name>
</gene>
<protein>
    <submittedName>
        <fullName evidence="1">Uncharacterized protein</fullName>
    </submittedName>
</protein>
<dbReference type="RefSeq" id="WP_144047950.1">
    <property type="nucleotide sequence ID" value="NZ_CP041614.1"/>
</dbReference>
<dbReference type="EMBL" id="CP041614">
    <property type="protein sequence ID" value="QDO85635.1"/>
    <property type="molecule type" value="Genomic_DNA"/>
</dbReference>
<organism evidence="1 2">
    <name type="scientific">Shewanella psychropiezotolerans</name>
    <dbReference type="NCBI Taxonomy" id="2593655"/>
    <lineage>
        <taxon>Bacteria</taxon>
        <taxon>Pseudomonadati</taxon>
        <taxon>Pseudomonadota</taxon>
        <taxon>Gammaproteobacteria</taxon>
        <taxon>Alteromonadales</taxon>
        <taxon>Shewanellaceae</taxon>
        <taxon>Shewanella</taxon>
    </lineage>
</organism>
<sequence length="243" mass="27756">MCIPLRYYDTELQKQLINSYVSGLMSYRARKRMRNLLQQLPDFEARLLQVEAEFQALHMDLLPNKPKFELWGKIQERLGWQTVRWWQKINFWRAGTGALAFSLMLSVGVQLQDLENVESEYVPISYVGILNADNTQASLAVAVHRATDAGDAPWMMTLHLTQPWSQLEEVASLWITDNKGHKLSMGQIQVKDTQEFVLTASQWQFIQGAVWMELIADNSGGLFCKAAVFLWRSGVANKTVCTA</sequence>
<dbReference type="Proteomes" id="UP000315947">
    <property type="component" value="Chromosome"/>
</dbReference>
<keyword evidence="2" id="KW-1185">Reference proteome</keyword>
<proteinExistence type="predicted"/>
<evidence type="ECO:0000313" key="2">
    <source>
        <dbReference type="Proteomes" id="UP000315947"/>
    </source>
</evidence>